<proteinExistence type="predicted"/>
<evidence type="ECO:0000313" key="2">
    <source>
        <dbReference type="WBParaSite" id="ACAC_0000922701-mRNA-1"/>
    </source>
</evidence>
<dbReference type="Proteomes" id="UP000035642">
    <property type="component" value="Unassembled WGS sequence"/>
</dbReference>
<protein>
    <submittedName>
        <fullName evidence="2">Mab-21 domain-containing protein</fullName>
    </submittedName>
</protein>
<evidence type="ECO:0000313" key="1">
    <source>
        <dbReference type="Proteomes" id="UP000035642"/>
    </source>
</evidence>
<dbReference type="AlphaFoldDB" id="A0A158PAB0"/>
<reference evidence="1" key="1">
    <citation type="submission" date="2012-09" db="EMBL/GenBank/DDBJ databases">
        <authorList>
            <person name="Martin A.A."/>
        </authorList>
    </citation>
    <scope>NUCLEOTIDE SEQUENCE</scope>
</reference>
<keyword evidence="1" id="KW-1185">Reference proteome</keyword>
<sequence length="343" mass="38860">MGGVASSQAGRWRRIISFLAEQSSPCRALRMLLGEQDSSSDAEVEEFRDLVRKRSDIEKKMDYIDEEAKQVKLALELQKSMTDCYSSHASDCPLQTSVELKCFATGSSFAAFSIRNSSKFDLKDWSISVSICPATSEVSCSYSQSASLIHLAPDEVFTSELFFPHQYLHLPVLFHLKLTRMFYLQNEAKYICINLGDEFLSLRDQIYQVYTPLPAVDRDLSNVLGSFTLQIPCCLVDLLAGCPDNDDPVNALRVLLPRDRFQSLPAGMSSTDALLVLNQSQKHPLRGPKYASWSVLRCLALLYSEWVARIPGWIQEVVLDFAKQFWDVMTRIEQNFSSEDQNY</sequence>
<name>A0A158PAB0_ANGCA</name>
<reference evidence="2" key="2">
    <citation type="submission" date="2016-04" db="UniProtKB">
        <authorList>
            <consortium name="WormBaseParasite"/>
        </authorList>
    </citation>
    <scope>IDENTIFICATION</scope>
</reference>
<organism evidence="1 2">
    <name type="scientific">Angiostrongylus cantonensis</name>
    <name type="common">Rat lungworm</name>
    <dbReference type="NCBI Taxonomy" id="6313"/>
    <lineage>
        <taxon>Eukaryota</taxon>
        <taxon>Metazoa</taxon>
        <taxon>Ecdysozoa</taxon>
        <taxon>Nematoda</taxon>
        <taxon>Chromadorea</taxon>
        <taxon>Rhabditida</taxon>
        <taxon>Rhabditina</taxon>
        <taxon>Rhabditomorpha</taxon>
        <taxon>Strongyloidea</taxon>
        <taxon>Metastrongylidae</taxon>
        <taxon>Angiostrongylus</taxon>
    </lineage>
</organism>
<dbReference type="WBParaSite" id="ACAC_0000922701-mRNA-1">
    <property type="protein sequence ID" value="ACAC_0000922701-mRNA-1"/>
    <property type="gene ID" value="ACAC_0000922701"/>
</dbReference>
<accession>A0A158PAB0</accession>
<dbReference type="STRING" id="6313.A0A158PAB0"/>